<sequence length="367" mass="43201">MKKELLIFLFICPLVFIYVFSSQAKKSRAMGASKVTMQDSFEQLLGKNSVDWNYIQTRQDVQDLDFYKTVYKKNINYQYDSSPIFRIPKIVHLIWLGPRSFPIESVENIRTWQAHHPDWTFYFWTDRKRMPPCNNMKVIYIKDFEFKFLQAEYEESRNWGEKSDILRYEILYQKGGVYIDHDANCLRPFHGLHTGYDFYACLEMPHEEIDSLALTAGIGIIGAKPYHPVIRGAIQMISDRWKPITERFKGTDPLVQARLVSYRTYIALTLALRKNLNLPGNRDIIFPACYFYPKHGLPGFYSQHFYGTTWNNLGETPVEQQLMLKLRHLRNRDAKIIRVEIISLIAIVGCFILYFLMNQAMKKAARK</sequence>
<evidence type="ECO:0000256" key="2">
    <source>
        <dbReference type="SAM" id="Phobius"/>
    </source>
</evidence>
<dbReference type="AlphaFoldDB" id="F8L4A3"/>
<reference key="1">
    <citation type="journal article" date="2011" name="Mol. Biol. Evol.">
        <title>Unity in variety -- the pan-genome of the Chlamydiae.</title>
        <authorList>
            <person name="Collingro A."/>
            <person name="Tischler P."/>
            <person name="Weinmaier T."/>
            <person name="Penz T."/>
            <person name="Heinz E."/>
            <person name="Brunham R.C."/>
            <person name="Read T.D."/>
            <person name="Bavoil P.M."/>
            <person name="Sachse K."/>
            <person name="Kahane S."/>
            <person name="Friedman M.G."/>
            <person name="Rattei T."/>
            <person name="Myers G.S.A."/>
            <person name="Horn M."/>
        </authorList>
    </citation>
    <scope>NUCLEOTIDE SEQUENCE</scope>
    <source>
        <strain>Z</strain>
    </source>
</reference>
<proteinExistence type="predicted"/>
<dbReference type="Proteomes" id="UP000000496">
    <property type="component" value="Chromosome gsn.131"/>
</dbReference>
<evidence type="ECO:0000313" key="3">
    <source>
        <dbReference type="EMBL" id="CCB90153.1"/>
    </source>
</evidence>
<evidence type="ECO:0000313" key="4">
    <source>
        <dbReference type="Proteomes" id="UP000000496"/>
    </source>
</evidence>
<dbReference type="HOGENOM" id="CLU_737496_0_0_0"/>
<dbReference type="PANTHER" id="PTHR32385:SF15">
    <property type="entry name" value="INOSITOL PHOSPHOCERAMIDE MANNOSYLTRANSFERASE 1"/>
    <property type="match status" value="1"/>
</dbReference>
<accession>F8L4A3</accession>
<dbReference type="GO" id="GO:0000030">
    <property type="term" value="F:mannosyltransferase activity"/>
    <property type="evidence" value="ECO:0007669"/>
    <property type="project" value="TreeGrafter"/>
</dbReference>
<protein>
    <recommendedName>
        <fullName evidence="5">Subversion of eukaryotic traffic protein A</fullName>
    </recommendedName>
</protein>
<reference evidence="3 4" key="2">
    <citation type="journal article" date="2011" name="Mol. Biol. Evol.">
        <title>Unity in variety--the pan-genome of the Chlamydiae.</title>
        <authorList>
            <person name="Collingro A."/>
            <person name="Tischler P."/>
            <person name="Weinmaier T."/>
            <person name="Penz T."/>
            <person name="Heinz E."/>
            <person name="Brunham R.C."/>
            <person name="Read T.D."/>
            <person name="Bavoil P.M."/>
            <person name="Sachse K."/>
            <person name="Kahane S."/>
            <person name="Friedman M.G."/>
            <person name="Rattei T."/>
            <person name="Myers G.S."/>
            <person name="Horn M."/>
        </authorList>
    </citation>
    <scope>NUCLEOTIDE SEQUENCE [LARGE SCALE GENOMIC DNA]</scope>
    <source>
        <strain evidence="4">ATCC VR-1471 / Z</strain>
    </source>
</reference>
<gene>
    <name evidence="3" type="ordered locus">SNE_A22760</name>
</gene>
<dbReference type="InterPro" id="IPR051706">
    <property type="entry name" value="Glycosyltransferase_domain"/>
</dbReference>
<keyword evidence="2" id="KW-0812">Transmembrane</keyword>
<dbReference type="PANTHER" id="PTHR32385">
    <property type="entry name" value="MANNOSYL PHOSPHORYLINOSITOL CERAMIDE SYNTHASE"/>
    <property type="match status" value="1"/>
</dbReference>
<dbReference type="SUPFAM" id="SSF53448">
    <property type="entry name" value="Nucleotide-diphospho-sugar transferases"/>
    <property type="match status" value="1"/>
</dbReference>
<name>F8L4A3_SIMNZ</name>
<dbReference type="InterPro" id="IPR029044">
    <property type="entry name" value="Nucleotide-diphossugar_trans"/>
</dbReference>
<keyword evidence="2" id="KW-0472">Membrane</keyword>
<dbReference type="Pfam" id="PF04488">
    <property type="entry name" value="Gly_transf_sug"/>
    <property type="match status" value="1"/>
</dbReference>
<dbReference type="InterPro" id="IPR007577">
    <property type="entry name" value="GlycoTrfase_DXD_sugar-bd_CS"/>
</dbReference>
<keyword evidence="2" id="KW-1133">Transmembrane helix</keyword>
<dbReference type="GO" id="GO:0051999">
    <property type="term" value="P:mannosyl-inositol phosphorylceramide biosynthetic process"/>
    <property type="evidence" value="ECO:0007669"/>
    <property type="project" value="TreeGrafter"/>
</dbReference>
<keyword evidence="1" id="KW-0808">Transferase</keyword>
<dbReference type="KEGG" id="sng:SNE_A22760"/>
<dbReference type="STRING" id="331113.SNE_A22760"/>
<evidence type="ECO:0000256" key="1">
    <source>
        <dbReference type="ARBA" id="ARBA00022679"/>
    </source>
</evidence>
<dbReference type="EMBL" id="FR872582">
    <property type="protein sequence ID" value="CCB90153.1"/>
    <property type="molecule type" value="Genomic_DNA"/>
</dbReference>
<dbReference type="RefSeq" id="WP_013944619.1">
    <property type="nucleotide sequence ID" value="NC_015713.1"/>
</dbReference>
<dbReference type="eggNOG" id="COG3774">
    <property type="taxonomic scope" value="Bacteria"/>
</dbReference>
<organism evidence="3 4">
    <name type="scientific">Simkania negevensis (strain ATCC VR-1471 / DSM 27360 / Z)</name>
    <dbReference type="NCBI Taxonomy" id="331113"/>
    <lineage>
        <taxon>Bacteria</taxon>
        <taxon>Pseudomonadati</taxon>
        <taxon>Chlamydiota</taxon>
        <taxon>Chlamydiia</taxon>
        <taxon>Parachlamydiales</taxon>
        <taxon>Simkaniaceae</taxon>
        <taxon>Simkania</taxon>
    </lineage>
</organism>
<dbReference type="GO" id="GO:0016020">
    <property type="term" value="C:membrane"/>
    <property type="evidence" value="ECO:0007669"/>
    <property type="project" value="GOC"/>
</dbReference>
<evidence type="ECO:0008006" key="5">
    <source>
        <dbReference type="Google" id="ProtNLM"/>
    </source>
</evidence>
<keyword evidence="4" id="KW-1185">Reference proteome</keyword>
<feature type="transmembrane region" description="Helical" evidence="2">
    <location>
        <begin position="336"/>
        <end position="357"/>
    </location>
</feature>
<dbReference type="Gene3D" id="3.90.550.20">
    <property type="match status" value="1"/>
</dbReference>
<dbReference type="OrthoDB" id="9802987at2"/>